<gene>
    <name evidence="1" type="ORF">CGS55_06355</name>
</gene>
<accession>A0A2A7A173</accession>
<comment type="caution">
    <text evidence="1">The sequence shown here is derived from an EMBL/GenBank/DDBJ whole genome shotgun (WGS) entry which is preliminary data.</text>
</comment>
<dbReference type="Proteomes" id="UP000219901">
    <property type="component" value="Unassembled WGS sequence"/>
</dbReference>
<dbReference type="RefSeq" id="WP_097783005.1">
    <property type="nucleotide sequence ID" value="NZ_NMTV01000037.1"/>
</dbReference>
<dbReference type="AlphaFoldDB" id="A0A2A7A173"/>
<evidence type="ECO:0000313" key="2">
    <source>
        <dbReference type="Proteomes" id="UP000219901"/>
    </source>
</evidence>
<dbReference type="EMBL" id="NMTV01000037">
    <property type="protein sequence ID" value="PDX72857.1"/>
    <property type="molecule type" value="Genomic_DNA"/>
</dbReference>
<reference evidence="1 2" key="1">
    <citation type="journal article" date="2017" name="Front. Microbiol.">
        <title>New Insights into the Diversity of the Genus Faecalibacterium.</title>
        <authorList>
            <person name="Benevides L."/>
            <person name="Burman S."/>
            <person name="Martin R."/>
            <person name="Robert V."/>
            <person name="Thomas M."/>
            <person name="Miquel S."/>
            <person name="Chain F."/>
            <person name="Sokol H."/>
            <person name="Bermudez-Humaran L.G."/>
            <person name="Morrison M."/>
            <person name="Langella P."/>
            <person name="Azevedo V.A."/>
            <person name="Chatel J.M."/>
            <person name="Soares S."/>
        </authorList>
    </citation>
    <scope>NUCLEOTIDE SEQUENCE [LARGE SCALE GENOMIC DNA]</scope>
    <source>
        <strain evidence="1 2">CNCM I 4546</strain>
    </source>
</reference>
<name>A0A2A7A173_9FIRM</name>
<evidence type="ECO:0000313" key="1">
    <source>
        <dbReference type="EMBL" id="PDX72857.1"/>
    </source>
</evidence>
<protein>
    <submittedName>
        <fullName evidence="1">Uncharacterized protein</fullName>
    </submittedName>
</protein>
<organism evidence="1 2">
    <name type="scientific">Faecalibacterium prausnitzii</name>
    <dbReference type="NCBI Taxonomy" id="853"/>
    <lineage>
        <taxon>Bacteria</taxon>
        <taxon>Bacillati</taxon>
        <taxon>Bacillota</taxon>
        <taxon>Clostridia</taxon>
        <taxon>Eubacteriales</taxon>
        <taxon>Oscillospiraceae</taxon>
        <taxon>Faecalibacterium</taxon>
    </lineage>
</organism>
<sequence length="172" mass="19012">MNTDWNSPQGDFDTAEKQGELLMLLSRQQVTVHTWDDPDFDYMEEQDLALVVQSPTGTEDLLIELCGEFSVFFEKWHGEYAATAEGYAQLQQDITAILDGKAGALSLYTENGWQGTVLCTELPGAEDDGAAAVLKRCWQAAKPDTALPAGSRLELVCWDPAQNRKVQLPAEE</sequence>
<proteinExistence type="predicted"/>